<evidence type="ECO:0000313" key="2">
    <source>
        <dbReference type="EMBL" id="MFC3165012.1"/>
    </source>
</evidence>
<reference evidence="3" key="1">
    <citation type="journal article" date="2019" name="Int. J. Syst. Evol. Microbiol.">
        <title>The Global Catalogue of Microorganisms (GCM) 10K type strain sequencing project: providing services to taxonomists for standard genome sequencing and annotation.</title>
        <authorList>
            <consortium name="The Broad Institute Genomics Platform"/>
            <consortium name="The Broad Institute Genome Sequencing Center for Infectious Disease"/>
            <person name="Wu L."/>
            <person name="Ma J."/>
        </authorList>
    </citation>
    <scope>NUCLEOTIDE SEQUENCE [LARGE SCALE GENOMIC DNA]</scope>
    <source>
        <strain evidence="3">KCTC 52231</strain>
    </source>
</reference>
<protein>
    <submittedName>
        <fullName evidence="2">Uncharacterized protein</fullName>
    </submittedName>
</protein>
<evidence type="ECO:0000256" key="1">
    <source>
        <dbReference type="SAM" id="MobiDB-lite"/>
    </source>
</evidence>
<dbReference type="Proteomes" id="UP001595647">
    <property type="component" value="Unassembled WGS sequence"/>
</dbReference>
<proteinExistence type="predicted"/>
<sequence length="49" mass="5066">MKLALQVTHRDFREALTRALAAAIASHTAKARETTDAGKDGEGGDGAGQ</sequence>
<keyword evidence="3" id="KW-1185">Reference proteome</keyword>
<accession>A0ABV7I2Z5</accession>
<dbReference type="RefSeq" id="WP_182304789.1">
    <property type="nucleotide sequence ID" value="NZ_CP059896.1"/>
</dbReference>
<name>A0ABV7I2Z5_9HYPH</name>
<organism evidence="2 3">
    <name type="scientific">Ciceribacter thiooxidans</name>
    <dbReference type="NCBI Taxonomy" id="1969821"/>
    <lineage>
        <taxon>Bacteria</taxon>
        <taxon>Pseudomonadati</taxon>
        <taxon>Pseudomonadota</taxon>
        <taxon>Alphaproteobacteria</taxon>
        <taxon>Hyphomicrobiales</taxon>
        <taxon>Rhizobiaceae</taxon>
        <taxon>Ciceribacter</taxon>
    </lineage>
</organism>
<gene>
    <name evidence="2" type="ORF">ACFOHV_17155</name>
</gene>
<dbReference type="EMBL" id="JBHRTG010000019">
    <property type="protein sequence ID" value="MFC3165012.1"/>
    <property type="molecule type" value="Genomic_DNA"/>
</dbReference>
<evidence type="ECO:0000313" key="3">
    <source>
        <dbReference type="Proteomes" id="UP001595647"/>
    </source>
</evidence>
<comment type="caution">
    <text evidence="2">The sequence shown here is derived from an EMBL/GenBank/DDBJ whole genome shotgun (WGS) entry which is preliminary data.</text>
</comment>
<feature type="region of interest" description="Disordered" evidence="1">
    <location>
        <begin position="26"/>
        <end position="49"/>
    </location>
</feature>
<feature type="compositionally biased region" description="Basic and acidic residues" evidence="1">
    <location>
        <begin position="30"/>
        <end position="42"/>
    </location>
</feature>